<dbReference type="EMBL" id="PPHD01108799">
    <property type="protein sequence ID" value="POI19122.1"/>
    <property type="molecule type" value="Genomic_DNA"/>
</dbReference>
<evidence type="ECO:0000313" key="3">
    <source>
        <dbReference type="Proteomes" id="UP000237246"/>
    </source>
</evidence>
<accession>A0A2P4S4R6</accession>
<keyword evidence="3" id="KW-1185">Reference proteome</keyword>
<sequence>MHRFYLSLNFYISKNSSGCLHAFSRPHDPKTPSGFPSGSGPKSHKFPRCRGWRSSSHQDKEDNSQLWKRGDRKDHGLLGHSQQATVCRTFPSTNNTTAICCLHSFGA</sequence>
<feature type="compositionally biased region" description="Low complexity" evidence="1">
    <location>
        <begin position="31"/>
        <end position="41"/>
    </location>
</feature>
<proteinExistence type="predicted"/>
<dbReference type="AlphaFoldDB" id="A0A2P4S4R6"/>
<organism evidence="2 3">
    <name type="scientific">Bambusicola thoracicus</name>
    <name type="common">Chinese bamboo-partridge</name>
    <name type="synonym">Perdix thoracica</name>
    <dbReference type="NCBI Taxonomy" id="9083"/>
    <lineage>
        <taxon>Eukaryota</taxon>
        <taxon>Metazoa</taxon>
        <taxon>Chordata</taxon>
        <taxon>Craniata</taxon>
        <taxon>Vertebrata</taxon>
        <taxon>Euteleostomi</taxon>
        <taxon>Archelosauria</taxon>
        <taxon>Archosauria</taxon>
        <taxon>Dinosauria</taxon>
        <taxon>Saurischia</taxon>
        <taxon>Theropoda</taxon>
        <taxon>Coelurosauria</taxon>
        <taxon>Aves</taxon>
        <taxon>Neognathae</taxon>
        <taxon>Galloanserae</taxon>
        <taxon>Galliformes</taxon>
        <taxon>Phasianidae</taxon>
        <taxon>Perdicinae</taxon>
        <taxon>Bambusicola</taxon>
    </lineage>
</organism>
<feature type="region of interest" description="Disordered" evidence="1">
    <location>
        <begin position="23"/>
        <end position="78"/>
    </location>
</feature>
<feature type="compositionally biased region" description="Basic and acidic residues" evidence="1">
    <location>
        <begin position="56"/>
        <end position="77"/>
    </location>
</feature>
<name>A0A2P4S4R6_BAMTH</name>
<gene>
    <name evidence="2" type="ORF">CIB84_017134</name>
</gene>
<feature type="compositionally biased region" description="Basic residues" evidence="1">
    <location>
        <begin position="42"/>
        <end position="51"/>
    </location>
</feature>
<evidence type="ECO:0000313" key="2">
    <source>
        <dbReference type="EMBL" id="POI19122.1"/>
    </source>
</evidence>
<dbReference type="Proteomes" id="UP000237246">
    <property type="component" value="Unassembled WGS sequence"/>
</dbReference>
<protein>
    <submittedName>
        <fullName evidence="2">Uncharacterized protein</fullName>
    </submittedName>
</protein>
<reference evidence="2 3" key="1">
    <citation type="submission" date="2018-01" db="EMBL/GenBank/DDBJ databases">
        <title>Comparison of the Chinese Bamboo Partridge and Red Junglefowl genome sequences highlights the importance of demography in genome evolution.</title>
        <authorList>
            <person name="Tiley G.P."/>
            <person name="Kimball R.T."/>
            <person name="Braun E.L."/>
            <person name="Burleigh J.G."/>
        </authorList>
    </citation>
    <scope>NUCLEOTIDE SEQUENCE [LARGE SCALE GENOMIC DNA]</scope>
    <source>
        <strain evidence="2">RTK389</strain>
        <tissue evidence="2">Blood</tissue>
    </source>
</reference>
<comment type="caution">
    <text evidence="2">The sequence shown here is derived from an EMBL/GenBank/DDBJ whole genome shotgun (WGS) entry which is preliminary data.</text>
</comment>
<evidence type="ECO:0000256" key="1">
    <source>
        <dbReference type="SAM" id="MobiDB-lite"/>
    </source>
</evidence>